<keyword evidence="3" id="KW-1185">Reference proteome</keyword>
<dbReference type="AlphaFoldDB" id="A0ABD1V6B5"/>
<gene>
    <name evidence="2" type="ORF">Adt_05481</name>
</gene>
<organism evidence="2 3">
    <name type="scientific">Abeliophyllum distichum</name>
    <dbReference type="NCBI Taxonomy" id="126358"/>
    <lineage>
        <taxon>Eukaryota</taxon>
        <taxon>Viridiplantae</taxon>
        <taxon>Streptophyta</taxon>
        <taxon>Embryophyta</taxon>
        <taxon>Tracheophyta</taxon>
        <taxon>Spermatophyta</taxon>
        <taxon>Magnoliopsida</taxon>
        <taxon>eudicotyledons</taxon>
        <taxon>Gunneridae</taxon>
        <taxon>Pentapetalae</taxon>
        <taxon>asterids</taxon>
        <taxon>lamiids</taxon>
        <taxon>Lamiales</taxon>
        <taxon>Oleaceae</taxon>
        <taxon>Forsythieae</taxon>
        <taxon>Abeliophyllum</taxon>
    </lineage>
</organism>
<dbReference type="Proteomes" id="UP001604336">
    <property type="component" value="Unassembled WGS sequence"/>
</dbReference>
<evidence type="ECO:0000256" key="1">
    <source>
        <dbReference type="SAM" id="MobiDB-lite"/>
    </source>
</evidence>
<feature type="compositionally biased region" description="Polar residues" evidence="1">
    <location>
        <begin position="92"/>
        <end position="106"/>
    </location>
</feature>
<evidence type="ECO:0000313" key="2">
    <source>
        <dbReference type="EMBL" id="KAL2532130.1"/>
    </source>
</evidence>
<proteinExistence type="predicted"/>
<evidence type="ECO:0000313" key="3">
    <source>
        <dbReference type="Proteomes" id="UP001604336"/>
    </source>
</evidence>
<protein>
    <submittedName>
        <fullName evidence="2">Uncharacterized protein</fullName>
    </submittedName>
</protein>
<dbReference type="EMBL" id="JBFOLK010000002">
    <property type="protein sequence ID" value="KAL2532130.1"/>
    <property type="molecule type" value="Genomic_DNA"/>
</dbReference>
<reference evidence="3" key="1">
    <citation type="submission" date="2024-07" db="EMBL/GenBank/DDBJ databases">
        <title>Two chromosome-level genome assemblies of Korean endemic species Abeliophyllum distichum and Forsythia ovata (Oleaceae).</title>
        <authorList>
            <person name="Jang H."/>
        </authorList>
    </citation>
    <scope>NUCLEOTIDE SEQUENCE [LARGE SCALE GENOMIC DNA]</scope>
</reference>
<feature type="region of interest" description="Disordered" evidence="1">
    <location>
        <begin position="15"/>
        <end position="34"/>
    </location>
</feature>
<accession>A0ABD1V6B5</accession>
<feature type="compositionally biased region" description="Acidic residues" evidence="1">
    <location>
        <begin position="109"/>
        <end position="123"/>
    </location>
</feature>
<comment type="caution">
    <text evidence="2">The sequence shown here is derived from an EMBL/GenBank/DDBJ whole genome shotgun (WGS) entry which is preliminary data.</text>
</comment>
<sequence>MESCIENFKLHQSSAPNFEQAQSPLAQSQQTTAGQDVLQNFDEFFAPTKVEEDANLFVTVFKRPMEEQEAVKRKVAVEEAGEEEQIWVSAQTFDQPHSPSDVSQQPAGEEAETIEVTEEEAGEEEKTGVLHKSLSSLNPQLLGVSNLQKKRLKKLK</sequence>
<name>A0ABD1V6B5_9LAMI</name>
<feature type="region of interest" description="Disordered" evidence="1">
    <location>
        <begin position="92"/>
        <end position="133"/>
    </location>
</feature>